<reference evidence="11 12" key="1">
    <citation type="submission" date="2019-08" db="EMBL/GenBank/DDBJ databases">
        <title>In-depth cultivation of the pig gut microbiome towards novel bacterial diversity and tailored functional studies.</title>
        <authorList>
            <person name="Wylensek D."/>
            <person name="Hitch T.C.A."/>
            <person name="Clavel T."/>
        </authorList>
    </citation>
    <scope>NUCLEOTIDE SEQUENCE [LARGE SCALE GENOMIC DNA]</scope>
    <source>
        <strain evidence="12">WCA-380-WT-3B3</strain>
    </source>
</reference>
<dbReference type="Proteomes" id="UP000430222">
    <property type="component" value="Unassembled WGS sequence"/>
</dbReference>
<dbReference type="PIRSF" id="PIRSF000126">
    <property type="entry name" value="11-beta-HSD1"/>
    <property type="match status" value="1"/>
</dbReference>
<dbReference type="RefSeq" id="WP_154621259.1">
    <property type="nucleotide sequence ID" value="NZ_VUNL01000011.1"/>
</dbReference>
<evidence type="ECO:0000256" key="7">
    <source>
        <dbReference type="ARBA" id="ARBA00044271"/>
    </source>
</evidence>
<evidence type="ECO:0000256" key="6">
    <source>
        <dbReference type="ARBA" id="ARBA00044065"/>
    </source>
</evidence>
<evidence type="ECO:0000256" key="4">
    <source>
        <dbReference type="ARBA" id="ARBA00044050"/>
    </source>
</evidence>
<dbReference type="Pfam" id="PF00106">
    <property type="entry name" value="adh_short"/>
    <property type="match status" value="1"/>
</dbReference>
<dbReference type="InterPro" id="IPR020904">
    <property type="entry name" value="Sc_DH/Rdtase_CS"/>
</dbReference>
<keyword evidence="12" id="KW-1185">Reference proteome</keyword>
<dbReference type="EMBL" id="VUNL01000011">
    <property type="protein sequence ID" value="MSV25502.1"/>
    <property type="molecule type" value="Genomic_DNA"/>
</dbReference>
<dbReference type="PRINTS" id="PR00081">
    <property type="entry name" value="GDHRDH"/>
</dbReference>
<comment type="similarity">
    <text evidence="1">Belongs to the short-chain dehydrogenases/reductases (SDR) family.</text>
</comment>
<evidence type="ECO:0000256" key="2">
    <source>
        <dbReference type="ARBA" id="ARBA00023002"/>
    </source>
</evidence>
<dbReference type="EC" id="1.1.1.298" evidence="4"/>
<proteinExistence type="inferred from homology"/>
<comment type="catalytic activity">
    <reaction evidence="3">
        <text>L-allo-threonine + NADP(+) = aminoacetone + CO2 + NADPH</text>
        <dbReference type="Rhea" id="RHEA:43524"/>
        <dbReference type="ChEBI" id="CHEBI:16526"/>
        <dbReference type="ChEBI" id="CHEBI:57783"/>
        <dbReference type="ChEBI" id="CHEBI:58320"/>
        <dbReference type="ChEBI" id="CHEBI:58349"/>
        <dbReference type="ChEBI" id="CHEBI:58585"/>
        <dbReference type="EC" id="1.1.1.381"/>
    </reaction>
</comment>
<dbReference type="InterPro" id="IPR036291">
    <property type="entry name" value="NAD(P)-bd_dom_sf"/>
</dbReference>
<comment type="caution">
    <text evidence="11">The sequence shown here is derived from an EMBL/GenBank/DDBJ whole genome shotgun (WGS) entry which is preliminary data.</text>
</comment>
<dbReference type="InterPro" id="IPR002347">
    <property type="entry name" value="SDR_fam"/>
</dbReference>
<dbReference type="Gene3D" id="3.40.50.720">
    <property type="entry name" value="NAD(P)-binding Rossmann-like Domain"/>
    <property type="match status" value="1"/>
</dbReference>
<dbReference type="PANTHER" id="PTHR43086:SF3">
    <property type="entry name" value="NADP-DEPENDENT 3-HYDROXY ACID DEHYDROGENASE YDFG"/>
    <property type="match status" value="1"/>
</dbReference>
<accession>A0A6I2V204</accession>
<name>A0A6I2V204_9FIRM</name>
<keyword evidence="2" id="KW-0560">Oxidoreductase</keyword>
<evidence type="ECO:0000256" key="10">
    <source>
        <dbReference type="ARBA" id="ARBA00047274"/>
    </source>
</evidence>
<organism evidence="11 12">
    <name type="scientific">Selenomonas montiformis</name>
    <dbReference type="NCBI Taxonomy" id="2652285"/>
    <lineage>
        <taxon>Bacteria</taxon>
        <taxon>Bacillati</taxon>
        <taxon>Bacillota</taxon>
        <taxon>Negativicutes</taxon>
        <taxon>Selenomonadales</taxon>
        <taxon>Selenomonadaceae</taxon>
        <taxon>Selenomonas</taxon>
    </lineage>
</organism>
<dbReference type="PROSITE" id="PS00061">
    <property type="entry name" value="ADH_SHORT"/>
    <property type="match status" value="1"/>
</dbReference>
<dbReference type="PANTHER" id="PTHR43086">
    <property type="entry name" value="VERY-LONG-CHAIN 3-OXOOACYL-COA REDUCTASE"/>
    <property type="match status" value="1"/>
</dbReference>
<evidence type="ECO:0000313" key="11">
    <source>
        <dbReference type="EMBL" id="MSV25502.1"/>
    </source>
</evidence>
<dbReference type="EC" id="1.1.1.381" evidence="5"/>
<gene>
    <name evidence="11" type="ORF">FYJ78_10000</name>
</gene>
<protein>
    <recommendedName>
        <fullName evidence="6">NADP-dependent 3-hydroxy acid dehydrogenase YdfG</fullName>
        <ecNumber evidence="4">1.1.1.298</ecNumber>
        <ecNumber evidence="5">1.1.1.381</ecNumber>
    </recommendedName>
    <alternativeName>
        <fullName evidence="8">L-allo-threonine dehydrogenase</fullName>
    </alternativeName>
    <alternativeName>
        <fullName evidence="7">Malonic semialdehyde reductase</fullName>
    </alternativeName>
</protein>
<evidence type="ECO:0000313" key="12">
    <source>
        <dbReference type="Proteomes" id="UP000430222"/>
    </source>
</evidence>
<evidence type="ECO:0000256" key="8">
    <source>
        <dbReference type="ARBA" id="ARBA00044349"/>
    </source>
</evidence>
<dbReference type="AlphaFoldDB" id="A0A6I2V204"/>
<dbReference type="GO" id="GO:0035527">
    <property type="term" value="F:3-hydroxypropionate dehydrogenase (NADP+) activity"/>
    <property type="evidence" value="ECO:0007669"/>
    <property type="project" value="UniProtKB-EC"/>
</dbReference>
<evidence type="ECO:0000256" key="1">
    <source>
        <dbReference type="ARBA" id="ARBA00006484"/>
    </source>
</evidence>
<evidence type="ECO:0000256" key="3">
    <source>
        <dbReference type="ARBA" id="ARBA00043812"/>
    </source>
</evidence>
<dbReference type="SUPFAM" id="SSF51735">
    <property type="entry name" value="NAD(P)-binding Rossmann-fold domains"/>
    <property type="match status" value="1"/>
</dbReference>
<sequence>MNIAIITGASSGLGREYARLLASEETLDELWLIARRRDLLESLAQELSPVPCRIFSCDLTQETVFPALQQQLAQSAGLEVRWLINAAGFGRIGISSDINLTDLSRMIDLNCRAAMSMTQLTLPFMSAGSHILQICSCAAFQPIPYLAVYAATKSFLLSYSRALSAELRPQGIGVTAVCPYWIRDTEFISQAIRTDKTGLFHGFPFTCTKHETALRSLRAARSHIEVCTPDLVSFLHRILTSILPHGMLVHLSKIYRYFA</sequence>
<comment type="catalytic activity">
    <reaction evidence="10">
        <text>3-hydroxypropanoate + NADP(+) = 3-oxopropanoate + NADPH + H(+)</text>
        <dbReference type="Rhea" id="RHEA:26438"/>
        <dbReference type="ChEBI" id="CHEBI:15378"/>
        <dbReference type="ChEBI" id="CHEBI:16510"/>
        <dbReference type="ChEBI" id="CHEBI:33190"/>
        <dbReference type="ChEBI" id="CHEBI:57783"/>
        <dbReference type="ChEBI" id="CHEBI:58349"/>
        <dbReference type="EC" id="1.1.1.298"/>
    </reaction>
</comment>
<comment type="function">
    <text evidence="9">NADP-dependent dehydrogenase with broad substrate specificity acting on 3-hydroxy acids. Catalyzes the NADP-dependent oxidation of L-allo-threonine to L-2-amino-3-keto-butyrate, which is spontaneously decarboxylated into aminoacetone. Also acts on D-threonine, L-serine, D-serine, D-3-hydroxyisobutyrate, L-3-hydroxyisobutyrate, D-glycerate and L-glycerate. Able to catalyze the reduction of the malonic semialdehyde to 3-hydroxypropionic acid. YdfG is apparently supplementing RutE, the presumed malonic semialdehyde reductase involved in pyrimidine degradation since both are able to detoxify malonic semialdehyde.</text>
</comment>
<evidence type="ECO:0000256" key="5">
    <source>
        <dbReference type="ARBA" id="ARBA00044059"/>
    </source>
</evidence>
<evidence type="ECO:0000256" key="9">
    <source>
        <dbReference type="ARBA" id="ARBA00045650"/>
    </source>
</evidence>